<dbReference type="EMBL" id="CAKXAJ010025783">
    <property type="protein sequence ID" value="CAH2243942.1"/>
    <property type="molecule type" value="Genomic_DNA"/>
</dbReference>
<gene>
    <name evidence="1" type="primary">jg24052</name>
    <name evidence="1" type="ORF">PAEG_LOCUS19964</name>
</gene>
<organism evidence="1 2">
    <name type="scientific">Pararge aegeria aegeria</name>
    <dbReference type="NCBI Taxonomy" id="348720"/>
    <lineage>
        <taxon>Eukaryota</taxon>
        <taxon>Metazoa</taxon>
        <taxon>Ecdysozoa</taxon>
        <taxon>Arthropoda</taxon>
        <taxon>Hexapoda</taxon>
        <taxon>Insecta</taxon>
        <taxon>Pterygota</taxon>
        <taxon>Neoptera</taxon>
        <taxon>Endopterygota</taxon>
        <taxon>Lepidoptera</taxon>
        <taxon>Glossata</taxon>
        <taxon>Ditrysia</taxon>
        <taxon>Papilionoidea</taxon>
        <taxon>Nymphalidae</taxon>
        <taxon>Satyrinae</taxon>
        <taxon>Satyrini</taxon>
        <taxon>Parargina</taxon>
        <taxon>Pararge</taxon>
    </lineage>
</organism>
<reference evidence="1" key="1">
    <citation type="submission" date="2022-03" db="EMBL/GenBank/DDBJ databases">
        <authorList>
            <person name="Lindestad O."/>
        </authorList>
    </citation>
    <scope>NUCLEOTIDE SEQUENCE</scope>
</reference>
<protein>
    <submittedName>
        <fullName evidence="1">Jg24052 protein</fullName>
    </submittedName>
</protein>
<comment type="caution">
    <text evidence="1">The sequence shown here is derived from an EMBL/GenBank/DDBJ whole genome shotgun (WGS) entry which is preliminary data.</text>
</comment>
<dbReference type="Proteomes" id="UP000838756">
    <property type="component" value="Unassembled WGS sequence"/>
</dbReference>
<accession>A0A8S4RYE6</accession>
<name>A0A8S4RYE6_9NEOP</name>
<proteinExistence type="predicted"/>
<evidence type="ECO:0000313" key="2">
    <source>
        <dbReference type="Proteomes" id="UP000838756"/>
    </source>
</evidence>
<dbReference type="AlphaFoldDB" id="A0A8S4RYE6"/>
<dbReference type="OrthoDB" id="425082at2759"/>
<sequence length="118" mass="13242">MSHTSIEYGSEEEIVMCHIKAVSVPIVQLQKPSGATLKEQISAPSYFHSLKENEAPPFKKPGKEEKPRLLLDSLIEEDDVVKMIAALDKENDYIGFKKQLGCTLYFNRVGTLTQESSK</sequence>
<evidence type="ECO:0000313" key="1">
    <source>
        <dbReference type="EMBL" id="CAH2243942.1"/>
    </source>
</evidence>
<keyword evidence="2" id="KW-1185">Reference proteome</keyword>